<proteinExistence type="predicted"/>
<organism evidence="2 3">
    <name type="scientific">Skermanella aerolata</name>
    <dbReference type="NCBI Taxonomy" id="393310"/>
    <lineage>
        <taxon>Bacteria</taxon>
        <taxon>Pseudomonadati</taxon>
        <taxon>Pseudomonadota</taxon>
        <taxon>Alphaproteobacteria</taxon>
        <taxon>Rhodospirillales</taxon>
        <taxon>Azospirillaceae</taxon>
        <taxon>Skermanella</taxon>
    </lineage>
</organism>
<evidence type="ECO:0000313" key="3">
    <source>
        <dbReference type="Proteomes" id="UP000321523"/>
    </source>
</evidence>
<name>A0A512E0F7_9PROT</name>
<feature type="region of interest" description="Disordered" evidence="1">
    <location>
        <begin position="1"/>
        <end position="27"/>
    </location>
</feature>
<keyword evidence="3" id="KW-1185">Reference proteome</keyword>
<dbReference type="RefSeq" id="WP_044435020.1">
    <property type="nucleotide sequence ID" value="NZ_BJYZ01000037.1"/>
</dbReference>
<reference evidence="2 3" key="1">
    <citation type="submission" date="2019-07" db="EMBL/GenBank/DDBJ databases">
        <title>Whole genome shotgun sequence of Skermanella aerolata NBRC 106429.</title>
        <authorList>
            <person name="Hosoyama A."/>
            <person name="Uohara A."/>
            <person name="Ohji S."/>
            <person name="Ichikawa N."/>
        </authorList>
    </citation>
    <scope>NUCLEOTIDE SEQUENCE [LARGE SCALE GENOMIC DNA]</scope>
    <source>
        <strain evidence="2 3">NBRC 106429</strain>
    </source>
</reference>
<evidence type="ECO:0000313" key="2">
    <source>
        <dbReference type="EMBL" id="GEO42202.1"/>
    </source>
</evidence>
<sequence>MKLLTLSGTGVHAERGEGSHGGRTLSHDLEQAGEVFRHIRIDRKRRPLVLPEIEIAARQTFQGWWIEIR</sequence>
<protein>
    <submittedName>
        <fullName evidence="2">Uncharacterized protein</fullName>
    </submittedName>
</protein>
<gene>
    <name evidence="2" type="ORF">SAE02_63500</name>
</gene>
<dbReference type="EMBL" id="BJYZ01000037">
    <property type="protein sequence ID" value="GEO42202.1"/>
    <property type="molecule type" value="Genomic_DNA"/>
</dbReference>
<dbReference type="Proteomes" id="UP000321523">
    <property type="component" value="Unassembled WGS sequence"/>
</dbReference>
<accession>A0A512E0F7</accession>
<evidence type="ECO:0000256" key="1">
    <source>
        <dbReference type="SAM" id="MobiDB-lite"/>
    </source>
</evidence>
<comment type="caution">
    <text evidence="2">The sequence shown here is derived from an EMBL/GenBank/DDBJ whole genome shotgun (WGS) entry which is preliminary data.</text>
</comment>
<dbReference type="AlphaFoldDB" id="A0A512E0F7"/>
<feature type="compositionally biased region" description="Basic and acidic residues" evidence="1">
    <location>
        <begin position="12"/>
        <end position="27"/>
    </location>
</feature>